<reference evidence="1 2" key="1">
    <citation type="journal article" date="2018" name="Environ. Microbiol.">
        <title>New archaeal viruses discovered by metagenomic analysis of viral communities in enrichment cultures.</title>
        <authorList>
            <person name="Liu Y."/>
            <person name="Brandt D."/>
            <person name="Ishino S."/>
            <person name="Ishino Y."/>
            <person name="Koonin E.V."/>
            <person name="Kalinowski J."/>
            <person name="Krupovic M."/>
            <person name="Prangishvili D."/>
        </authorList>
    </citation>
    <scope>NUCLEOTIDE SEQUENCE [LARGE SCALE GENOMIC DNA]</scope>
</reference>
<accession>A0A3S8NEZ6</accession>
<keyword evidence="1" id="KW-0378">Hydrolase</keyword>
<dbReference type="GO" id="GO:0004386">
    <property type="term" value="F:helicase activity"/>
    <property type="evidence" value="ECO:0007669"/>
    <property type="project" value="UniProtKB-KW"/>
</dbReference>
<evidence type="ECO:0000313" key="1">
    <source>
        <dbReference type="EMBL" id="AZI75847.1"/>
    </source>
</evidence>
<keyword evidence="1" id="KW-0347">Helicase</keyword>
<gene>
    <name evidence="1" type="ORF">SBFV3_gp12</name>
</gene>
<organism evidence="1 2">
    <name type="scientific">Sulfolobales Beppu filamentous virus 3</name>
    <dbReference type="NCBI Taxonomy" id="2493124"/>
    <lineage>
        <taxon>Viruses</taxon>
        <taxon>Adnaviria</taxon>
        <taxon>Zilligvirae</taxon>
        <taxon>Taleaviricota</taxon>
        <taxon>Tokiviricetes</taxon>
        <taxon>Ligamenvirales</taxon>
        <taxon>Lipothrixviridae</taxon>
        <taxon>Deltalipothrixvirus</taxon>
        <taxon>Deltalipothrixvirus beppuense</taxon>
        <taxon>Deltalipothrixvirus SBFV3</taxon>
    </lineage>
</organism>
<keyword evidence="1" id="KW-0547">Nucleotide-binding</keyword>
<dbReference type="EMBL" id="MK064564">
    <property type="protein sequence ID" value="AZI75847.1"/>
    <property type="molecule type" value="Genomic_DNA"/>
</dbReference>
<keyword evidence="1" id="KW-0067">ATP-binding</keyword>
<sequence length="421" mass="47092">MTVKIPQALSRFFTPLLQDGETPPEIFTALRGVDANRVKRMWKNANSTFHLVKELSSRGKAELVGKPSTVFIKVVKGTPYYMLRFPSVTVYVSLDDIDEETANMIQEEMLYITVVAKNNKYIATDVTPLVAKSKVERGEELYEVATQSGIPLDEIPAMAYGYATPSMGVRDDKVNRLSLLMLYRFFTVTRVLTPLHAFELTTVNTGKTSFAVRNRFVFNWEYIDEPPSYARLIMDARNNALGVVYRSNGVFIDEIEKYASDMKDILPALLSGMSHGVWTRAKGDTSAPNVVRWVAMYLAGNKTNATVTKVSPRQYVYDILTSMKLGDSLVTALLDRIGIVITNDAPINASDYVSGSVILDSYLRGYAEYISVLAKQKLKDLGIGEGRRRQQINTVYALCVVATQFNNCEKLAEEVEQGFLV</sequence>
<keyword evidence="2" id="KW-1185">Reference proteome</keyword>
<name>A0A3S8NEZ6_9VIRU</name>
<dbReference type="Proteomes" id="UP000269193">
    <property type="component" value="Segment"/>
</dbReference>
<evidence type="ECO:0000313" key="2">
    <source>
        <dbReference type="Proteomes" id="UP000269193"/>
    </source>
</evidence>
<proteinExistence type="predicted"/>
<protein>
    <submittedName>
        <fullName evidence="1">Putative superfamily 6 helicase</fullName>
    </submittedName>
</protein>